<dbReference type="Pfam" id="PF00847">
    <property type="entry name" value="AP2"/>
    <property type="match status" value="2"/>
</dbReference>
<accession>A0A0G4FSU7</accession>
<dbReference type="InterPro" id="IPR001471">
    <property type="entry name" value="AP2/ERF_dom"/>
</dbReference>
<feature type="region of interest" description="Disordered" evidence="6">
    <location>
        <begin position="224"/>
        <end position="278"/>
    </location>
</feature>
<sequence length="698" mass="77261">MKKSKASTKPKAASAQATMALSDKRGGRSLGAIPDLMLVGSQIIQDVCHMSTPLSDFKNHAGATPPTSLAPSPGTPSPPSTADPHRTDTMTPQQQMEYCTMLLEKTENLGYTQMHLYMTMKKALMDGGDTWKEAAAKIEAFRETKTPEVLKDVMREWSKARMVKAIREKLTADEIAKLIDGKDDKFKDDESSYATLATYFLSEGRDIFILEQQMAMQTAEKAAPVPELSSAAVPSASSRPSGAKSTTSSSSSSGGGGAKEGNGGGDGDVPMEDSSEVSSVGVDVKDVVARLLKTYIMMTTEDIWPLEVDAKDAMKFDQLYKKHALAELHFPEPHLRKFARSADGAEIKKAIDKRFRSEIGQMIELNFESHTYMKLLRGIMLVDRLFHDPPETYQPIPVDKMTHEQGRDVLVELMLAAGWTDENHDEDDMDMDLDEHVPSTKTTKRVSGDVQMSSRGGGEDSDSGESVGFFEWYAHCNPNDTGDVDDLTLAMEVLSAGEKKRKDTPRRGRANAKKKAARGRAPSRASVPAGHVPSSIYASNPEWAADTDRKTNTKGTVITKSEHQSDVTGVTWQEGNQAWVAKWSEKGDLKQKFKYFYVSDHGFDKAKTLAEEHRREMERTGRAVVKKRSEHQSGVKGVSYDKGSNSWIASWYEGGKRKFKPFSVRELGYEGAKQAAIAHRRAMEERHYTFKDKAVKED</sequence>
<keyword evidence="5" id="KW-0539">Nucleus</keyword>
<evidence type="ECO:0000259" key="7">
    <source>
        <dbReference type="Pfam" id="PF00847"/>
    </source>
</evidence>
<feature type="region of interest" description="Disordered" evidence="6">
    <location>
        <begin position="57"/>
        <end position="90"/>
    </location>
</feature>
<feature type="compositionally biased region" description="Acidic residues" evidence="6">
    <location>
        <begin position="423"/>
        <end position="433"/>
    </location>
</feature>
<dbReference type="GO" id="GO:0005634">
    <property type="term" value="C:nucleus"/>
    <property type="evidence" value="ECO:0007669"/>
    <property type="project" value="UniProtKB-SubCell"/>
</dbReference>
<dbReference type="OrthoDB" id="385236at2759"/>
<dbReference type="InParanoid" id="A0A0G4FSU7"/>
<reference evidence="8 9" key="1">
    <citation type="submission" date="2014-11" db="EMBL/GenBank/DDBJ databases">
        <authorList>
            <person name="Zhu J."/>
            <person name="Qi W."/>
            <person name="Song R."/>
        </authorList>
    </citation>
    <scope>NUCLEOTIDE SEQUENCE [LARGE SCALE GENOMIC DNA]</scope>
</reference>
<evidence type="ECO:0000256" key="5">
    <source>
        <dbReference type="ARBA" id="ARBA00023242"/>
    </source>
</evidence>
<evidence type="ECO:0000256" key="3">
    <source>
        <dbReference type="ARBA" id="ARBA00023125"/>
    </source>
</evidence>
<feature type="compositionally biased region" description="Low complexity" evidence="6">
    <location>
        <begin position="61"/>
        <end position="72"/>
    </location>
</feature>
<feature type="region of interest" description="Disordered" evidence="6">
    <location>
        <begin position="422"/>
        <end position="464"/>
    </location>
</feature>
<keyword evidence="9" id="KW-1185">Reference proteome</keyword>
<feature type="domain" description="AP2/ERF" evidence="7">
    <location>
        <begin position="633"/>
        <end position="685"/>
    </location>
</feature>
<evidence type="ECO:0000256" key="1">
    <source>
        <dbReference type="ARBA" id="ARBA00004123"/>
    </source>
</evidence>
<evidence type="ECO:0000256" key="6">
    <source>
        <dbReference type="SAM" id="MobiDB-lite"/>
    </source>
</evidence>
<dbReference type="GO" id="GO:0003700">
    <property type="term" value="F:DNA-binding transcription factor activity"/>
    <property type="evidence" value="ECO:0007669"/>
    <property type="project" value="InterPro"/>
</dbReference>
<keyword evidence="3" id="KW-0238">DNA-binding</keyword>
<feature type="compositionally biased region" description="Basic residues" evidence="6">
    <location>
        <begin position="502"/>
        <end position="518"/>
    </location>
</feature>
<evidence type="ECO:0000313" key="9">
    <source>
        <dbReference type="Proteomes" id="UP000041254"/>
    </source>
</evidence>
<keyword evidence="4" id="KW-0804">Transcription</keyword>
<feature type="domain" description="AP2/ERF" evidence="7">
    <location>
        <begin position="566"/>
        <end position="619"/>
    </location>
</feature>
<gene>
    <name evidence="8" type="ORF">Vbra_21653</name>
</gene>
<evidence type="ECO:0000313" key="8">
    <source>
        <dbReference type="EMBL" id="CEM17379.1"/>
    </source>
</evidence>
<feature type="compositionally biased region" description="Gly residues" evidence="6">
    <location>
        <begin position="253"/>
        <end position="267"/>
    </location>
</feature>
<keyword evidence="2" id="KW-0805">Transcription regulation</keyword>
<organism evidence="8 9">
    <name type="scientific">Vitrella brassicaformis (strain CCMP3155)</name>
    <dbReference type="NCBI Taxonomy" id="1169540"/>
    <lineage>
        <taxon>Eukaryota</taxon>
        <taxon>Sar</taxon>
        <taxon>Alveolata</taxon>
        <taxon>Colpodellida</taxon>
        <taxon>Vitrellaceae</taxon>
        <taxon>Vitrella</taxon>
    </lineage>
</organism>
<feature type="compositionally biased region" description="Low complexity" evidence="6">
    <location>
        <begin position="224"/>
        <end position="252"/>
    </location>
</feature>
<dbReference type="GO" id="GO:0003677">
    <property type="term" value="F:DNA binding"/>
    <property type="evidence" value="ECO:0007669"/>
    <property type="project" value="UniProtKB-KW"/>
</dbReference>
<dbReference type="VEuPathDB" id="CryptoDB:Vbra_21653"/>
<dbReference type="Gene3D" id="1.20.5.2050">
    <property type="match status" value="2"/>
</dbReference>
<name>A0A0G4FSU7_VITBC</name>
<feature type="region of interest" description="Disordered" evidence="6">
    <location>
        <begin position="1"/>
        <end position="31"/>
    </location>
</feature>
<feature type="region of interest" description="Disordered" evidence="6">
    <location>
        <begin position="496"/>
        <end position="556"/>
    </location>
</feature>
<dbReference type="AlphaFoldDB" id="A0A0G4FSU7"/>
<protein>
    <recommendedName>
        <fullName evidence="7">AP2/ERF domain-containing protein</fullName>
    </recommendedName>
</protein>
<evidence type="ECO:0000256" key="4">
    <source>
        <dbReference type="ARBA" id="ARBA00023163"/>
    </source>
</evidence>
<dbReference type="EMBL" id="CDMY01000488">
    <property type="protein sequence ID" value="CEM17379.1"/>
    <property type="molecule type" value="Genomic_DNA"/>
</dbReference>
<evidence type="ECO:0000256" key="2">
    <source>
        <dbReference type="ARBA" id="ARBA00023015"/>
    </source>
</evidence>
<proteinExistence type="predicted"/>
<comment type="subcellular location">
    <subcellularLocation>
        <location evidence="1">Nucleus</location>
    </subcellularLocation>
</comment>
<dbReference type="Proteomes" id="UP000041254">
    <property type="component" value="Unassembled WGS sequence"/>
</dbReference>